<keyword evidence="12" id="KW-1185">Reference proteome</keyword>
<dbReference type="GO" id="GO:0004497">
    <property type="term" value="F:monooxygenase activity"/>
    <property type="evidence" value="ECO:0007669"/>
    <property type="project" value="UniProtKB-KW"/>
</dbReference>
<evidence type="ECO:0000256" key="6">
    <source>
        <dbReference type="ARBA" id="ARBA00023002"/>
    </source>
</evidence>
<evidence type="ECO:0000256" key="10">
    <source>
        <dbReference type="SAM" id="SignalP"/>
    </source>
</evidence>
<dbReference type="InterPro" id="IPR002401">
    <property type="entry name" value="Cyt_P450_E_grp-I"/>
</dbReference>
<sequence length="546" mass="61410">MLTFGLVALILVAAGLVYQLRPKPIQRVRGPPSPSFLLGHEHAISSQNEVGDLEFEWLRTYGPTWRIRGEFGASPATPSIHVLMTADPKALQHIYHKSGYNYTKRRSVIVMAEIMAGPGIAVALGKDHQRHRKIMNPAFSAAHLRTFLPLFQRIGAKMVEQWKTDLSGAERMIILVNKWLSCATMDIIGEAAFDYQYGALDKGAGSPIMKAYDNLFSDPNKPSATVALFRAMWNYIPIPVLRLFRLIPAEPFMRLRNLRGLFTEYGKQILREQRADTDMEKESKSKDVMSLLIKANSSADPQTHLSEAEIIAEMFSLTLAGHETTGSTLTFLTYELAKHPDYQARMRKEIQDRRAFVMSRGDTSFNTEDLDSLTLTMNAIKETLRFHPIVTYLPRVATKDDVIPLAYPIISTTGEIISEISVRAGQVIFPSFMAYQRLKDVWGEDADVWNPDRWLRPEIGKQTKLGVFANLMSFSAGVQACIGWKFSLIEMQALLTEILENFELSLPEEKLTIRRVPAAGFGMIPMVEGREDLGTAMPLQVSLVQQ</sequence>
<comment type="similarity">
    <text evidence="3">Belongs to the cytochrome P450 family.</text>
</comment>
<dbReference type="PANTHER" id="PTHR24305:SF166">
    <property type="entry name" value="CYTOCHROME P450 12A4, MITOCHONDRIAL-RELATED"/>
    <property type="match status" value="1"/>
</dbReference>
<evidence type="ECO:0000256" key="1">
    <source>
        <dbReference type="ARBA" id="ARBA00001971"/>
    </source>
</evidence>
<evidence type="ECO:0000313" key="11">
    <source>
        <dbReference type="EMBL" id="RDX48047.1"/>
    </source>
</evidence>
<feature type="chain" id="PRO_5016563451" evidence="10">
    <location>
        <begin position="20"/>
        <end position="546"/>
    </location>
</feature>
<dbReference type="Pfam" id="PF00067">
    <property type="entry name" value="p450"/>
    <property type="match status" value="1"/>
</dbReference>
<dbReference type="PANTHER" id="PTHR24305">
    <property type="entry name" value="CYTOCHROME P450"/>
    <property type="match status" value="1"/>
</dbReference>
<comment type="pathway">
    <text evidence="2">Secondary metabolite biosynthesis.</text>
</comment>
<dbReference type="GO" id="GO:0005506">
    <property type="term" value="F:iron ion binding"/>
    <property type="evidence" value="ECO:0007669"/>
    <property type="project" value="InterPro"/>
</dbReference>
<dbReference type="EMBL" id="KZ857414">
    <property type="protein sequence ID" value="RDX48047.1"/>
    <property type="molecule type" value="Genomic_DNA"/>
</dbReference>
<dbReference type="Proteomes" id="UP000256964">
    <property type="component" value="Unassembled WGS sequence"/>
</dbReference>
<evidence type="ECO:0000256" key="3">
    <source>
        <dbReference type="ARBA" id="ARBA00010617"/>
    </source>
</evidence>
<dbReference type="InterPro" id="IPR050121">
    <property type="entry name" value="Cytochrome_P450_monoxygenase"/>
</dbReference>
<evidence type="ECO:0000256" key="8">
    <source>
        <dbReference type="ARBA" id="ARBA00023033"/>
    </source>
</evidence>
<protein>
    <submittedName>
        <fullName evidence="11">Cytochrome P450</fullName>
    </submittedName>
</protein>
<evidence type="ECO:0000256" key="7">
    <source>
        <dbReference type="ARBA" id="ARBA00023004"/>
    </source>
</evidence>
<keyword evidence="8" id="KW-0503">Monooxygenase</keyword>
<feature type="signal peptide" evidence="10">
    <location>
        <begin position="1"/>
        <end position="19"/>
    </location>
</feature>
<keyword evidence="7 9" id="KW-0408">Iron</keyword>
<accession>A0A371D688</accession>
<keyword evidence="10" id="KW-0732">Signal</keyword>
<evidence type="ECO:0000256" key="2">
    <source>
        <dbReference type="ARBA" id="ARBA00005179"/>
    </source>
</evidence>
<organism evidence="11 12">
    <name type="scientific">Lentinus brumalis</name>
    <dbReference type="NCBI Taxonomy" id="2498619"/>
    <lineage>
        <taxon>Eukaryota</taxon>
        <taxon>Fungi</taxon>
        <taxon>Dikarya</taxon>
        <taxon>Basidiomycota</taxon>
        <taxon>Agaricomycotina</taxon>
        <taxon>Agaricomycetes</taxon>
        <taxon>Polyporales</taxon>
        <taxon>Polyporaceae</taxon>
        <taxon>Lentinus</taxon>
    </lineage>
</organism>
<dbReference type="InterPro" id="IPR036396">
    <property type="entry name" value="Cyt_P450_sf"/>
</dbReference>
<dbReference type="OrthoDB" id="1470350at2759"/>
<dbReference type="InterPro" id="IPR001128">
    <property type="entry name" value="Cyt_P450"/>
</dbReference>
<dbReference type="Gene3D" id="1.10.630.10">
    <property type="entry name" value="Cytochrome P450"/>
    <property type="match status" value="1"/>
</dbReference>
<comment type="cofactor">
    <cofactor evidence="1 9">
        <name>heme</name>
        <dbReference type="ChEBI" id="CHEBI:30413"/>
    </cofactor>
</comment>
<evidence type="ECO:0000313" key="12">
    <source>
        <dbReference type="Proteomes" id="UP000256964"/>
    </source>
</evidence>
<dbReference type="AlphaFoldDB" id="A0A371D688"/>
<gene>
    <name evidence="11" type="ORF">OH76DRAFT_1484233</name>
</gene>
<dbReference type="SUPFAM" id="SSF48264">
    <property type="entry name" value="Cytochrome P450"/>
    <property type="match status" value="1"/>
</dbReference>
<dbReference type="GO" id="GO:0020037">
    <property type="term" value="F:heme binding"/>
    <property type="evidence" value="ECO:0007669"/>
    <property type="project" value="InterPro"/>
</dbReference>
<dbReference type="PRINTS" id="PR00385">
    <property type="entry name" value="P450"/>
</dbReference>
<keyword evidence="5 9" id="KW-0479">Metal-binding</keyword>
<reference evidence="11 12" key="1">
    <citation type="journal article" date="2018" name="Biotechnol. Biofuels">
        <title>Integrative visual omics of the white-rot fungus Polyporus brumalis exposes the biotechnological potential of its oxidative enzymes for delignifying raw plant biomass.</title>
        <authorList>
            <person name="Miyauchi S."/>
            <person name="Rancon A."/>
            <person name="Drula E."/>
            <person name="Hage H."/>
            <person name="Chaduli D."/>
            <person name="Favel A."/>
            <person name="Grisel S."/>
            <person name="Henrissat B."/>
            <person name="Herpoel-Gimbert I."/>
            <person name="Ruiz-Duenas F.J."/>
            <person name="Chevret D."/>
            <person name="Hainaut M."/>
            <person name="Lin J."/>
            <person name="Wang M."/>
            <person name="Pangilinan J."/>
            <person name="Lipzen A."/>
            <person name="Lesage-Meessen L."/>
            <person name="Navarro D."/>
            <person name="Riley R."/>
            <person name="Grigoriev I.V."/>
            <person name="Zhou S."/>
            <person name="Raouche S."/>
            <person name="Rosso M.N."/>
        </authorList>
    </citation>
    <scope>NUCLEOTIDE SEQUENCE [LARGE SCALE GENOMIC DNA]</scope>
    <source>
        <strain evidence="11 12">BRFM 1820</strain>
    </source>
</reference>
<dbReference type="STRING" id="139420.A0A371D688"/>
<keyword evidence="6" id="KW-0560">Oxidoreductase</keyword>
<name>A0A371D688_9APHY</name>
<feature type="binding site" description="axial binding residue" evidence="9">
    <location>
        <position position="481"/>
    </location>
    <ligand>
        <name>heme</name>
        <dbReference type="ChEBI" id="CHEBI:30413"/>
    </ligand>
    <ligandPart>
        <name>Fe</name>
        <dbReference type="ChEBI" id="CHEBI:18248"/>
    </ligandPart>
</feature>
<dbReference type="GO" id="GO:0016705">
    <property type="term" value="F:oxidoreductase activity, acting on paired donors, with incorporation or reduction of molecular oxygen"/>
    <property type="evidence" value="ECO:0007669"/>
    <property type="project" value="InterPro"/>
</dbReference>
<dbReference type="PRINTS" id="PR00463">
    <property type="entry name" value="EP450I"/>
</dbReference>
<proteinExistence type="inferred from homology"/>
<evidence type="ECO:0000256" key="9">
    <source>
        <dbReference type="PIRSR" id="PIRSR602401-1"/>
    </source>
</evidence>
<keyword evidence="4 9" id="KW-0349">Heme</keyword>
<evidence type="ECO:0000256" key="4">
    <source>
        <dbReference type="ARBA" id="ARBA00022617"/>
    </source>
</evidence>
<evidence type="ECO:0000256" key="5">
    <source>
        <dbReference type="ARBA" id="ARBA00022723"/>
    </source>
</evidence>